<accession>A0AB39U6B7</accession>
<evidence type="ECO:0000313" key="2">
    <source>
        <dbReference type="EMBL" id="XDS44364.1"/>
    </source>
</evidence>
<evidence type="ECO:0000256" key="1">
    <source>
        <dbReference type="SAM" id="Coils"/>
    </source>
</evidence>
<feature type="coiled-coil region" evidence="1">
    <location>
        <begin position="581"/>
        <end position="608"/>
    </location>
</feature>
<keyword evidence="2" id="KW-0328">Glycosyltransferase</keyword>
<proteinExistence type="predicted"/>
<dbReference type="KEGG" id="baqk:QN215_08895"/>
<organism evidence="2">
    <name type="scientific">Bifidobacterium aquikefiricola</name>
    <dbReference type="NCBI Taxonomy" id="3059038"/>
    <lineage>
        <taxon>Bacteria</taxon>
        <taxon>Bacillati</taxon>
        <taxon>Actinomycetota</taxon>
        <taxon>Actinomycetes</taxon>
        <taxon>Bifidobacteriales</taxon>
        <taxon>Bifidobacteriaceae</taxon>
        <taxon>Bifidobacterium</taxon>
    </lineage>
</organism>
<dbReference type="AlphaFoldDB" id="A0AB39U6B7"/>
<dbReference type="Gene3D" id="3.90.550.60">
    <property type="match status" value="1"/>
</dbReference>
<keyword evidence="2" id="KW-0808">Transferase</keyword>
<dbReference type="EC" id="2.4.-.-" evidence="2"/>
<sequence>MPKLRFANVLLETNPRSLQYPSLYCLSDRPFIQIENSDEWDLRGPGTFDFTTYFNSLSVKKLLQYTIGTTFSLHLEIRGAACTLTQTMGDAFSSTSQAVSDRSRSIDASDEWQSIDLDLRLDPSWVIVGFSIQAQGEISIRNGYYAVGYSGELRPVELVLATTTFKKESYVEGNIALVRKNILESGEPEFAEHFNMLVIDNGRTLDAEKLSGNHVSVIPNNNVGGAGGFTRGMIMAMDQHPKATNVLLMDDDVAVSPESIKRTYRLLQLLKDEYKDAFISGAMLNYEIGDEQWEDLGYMTPEGTFCPVKPPLRLTKFEDLIFNELFKPMKFMKKQMYAAWWYCCIPVSMIERNGLPLPVFVRCDDAEFGVRCQPKFITMNSLCIWHMSFHLRYNPAVERYQTVRNTMIAQSTTGFALHSDFMYQLHNNIRLELKKFGYENAELCLDAFEDYMKGPKFIGQPVAERCFMDANKKKERLVPLDELSRQAKELGLADFDVKLLDRQLLDGNKERSRVQRLVDYITDNGQRLVTGSGKGYAVIPVVGWAYPAGVIRGKHTLVVIDWYNRVGAIRTKDVDRYQEIMKRYHRDLSHYKSRKKELQQQYSQARAHLTSESFWRDYLQMDAVAKD</sequence>
<dbReference type="EMBL" id="CP129674">
    <property type="protein sequence ID" value="XDS44364.1"/>
    <property type="molecule type" value="Genomic_DNA"/>
</dbReference>
<keyword evidence="1" id="KW-0175">Coiled coil</keyword>
<dbReference type="SUPFAM" id="SSF53448">
    <property type="entry name" value="Nucleotide-diphospho-sugar transferases"/>
    <property type="match status" value="1"/>
</dbReference>
<protein>
    <submittedName>
        <fullName evidence="2">Glycosyltransferase</fullName>
        <ecNumber evidence="2">2.4.-.-</ecNumber>
    </submittedName>
</protein>
<dbReference type="GO" id="GO:0016757">
    <property type="term" value="F:glycosyltransferase activity"/>
    <property type="evidence" value="ECO:0007669"/>
    <property type="project" value="UniProtKB-KW"/>
</dbReference>
<name>A0AB39U6B7_9BIFI</name>
<gene>
    <name evidence="2" type="ORF">QN215_08895</name>
</gene>
<reference evidence="2" key="1">
    <citation type="submission" date="2023-07" db="EMBL/GenBank/DDBJ databases">
        <title>Bifidobacterium aquikefiriaerophilum sp. nov. and Bifidobacterium eccum sp. nov., isolated from water kefir.</title>
        <authorList>
            <person name="Breselge S."/>
            <person name="Bellassi P."/>
            <person name="Barcenilla C."/>
            <person name="Alvarez-Ordonez A."/>
            <person name="Morelli L."/>
            <person name="Cotter P.D."/>
        </authorList>
    </citation>
    <scope>NUCLEOTIDE SEQUENCE</scope>
    <source>
        <strain evidence="2">WK041_4_12</strain>
    </source>
</reference>
<dbReference type="InterPro" id="IPR029044">
    <property type="entry name" value="Nucleotide-diphossugar_trans"/>
</dbReference>
<dbReference type="RefSeq" id="WP_369343952.1">
    <property type="nucleotide sequence ID" value="NZ_CP129674.1"/>
</dbReference>